<gene>
    <name evidence="1" type="ORF">EU557_04970</name>
</gene>
<evidence type="ECO:0000313" key="1">
    <source>
        <dbReference type="EMBL" id="TGD83134.1"/>
    </source>
</evidence>
<reference evidence="1 2" key="1">
    <citation type="submission" date="2019-04" db="EMBL/GenBank/DDBJ databases">
        <authorList>
            <person name="Feng G."/>
            <person name="Zhang J."/>
            <person name="Zhu H."/>
        </authorList>
    </citation>
    <scope>NUCLEOTIDE SEQUENCE [LARGE SCALE GENOMIC DNA]</scope>
    <source>
        <strain evidence="1 2">JCM 19491</strain>
    </source>
</reference>
<comment type="caution">
    <text evidence="1">The sequence shown here is derived from an EMBL/GenBank/DDBJ whole genome shotgun (WGS) entry which is preliminary data.</text>
</comment>
<evidence type="ECO:0000313" key="2">
    <source>
        <dbReference type="Proteomes" id="UP000298284"/>
    </source>
</evidence>
<dbReference type="EMBL" id="SRKZ01000001">
    <property type="protein sequence ID" value="TGD83134.1"/>
    <property type="molecule type" value="Genomic_DNA"/>
</dbReference>
<name>A0A4Z0MU29_9BACT</name>
<protein>
    <submittedName>
        <fullName evidence="1">Uncharacterized protein</fullName>
    </submittedName>
</protein>
<keyword evidence="2" id="KW-1185">Reference proteome</keyword>
<dbReference type="OrthoDB" id="886961at2"/>
<dbReference type="RefSeq" id="WP_135529286.1">
    <property type="nucleotide sequence ID" value="NZ_SRKZ01000001.1"/>
</dbReference>
<organism evidence="1 2">
    <name type="scientific">Hymenobacter wooponensis</name>
    <dbReference type="NCBI Taxonomy" id="1525360"/>
    <lineage>
        <taxon>Bacteria</taxon>
        <taxon>Pseudomonadati</taxon>
        <taxon>Bacteroidota</taxon>
        <taxon>Cytophagia</taxon>
        <taxon>Cytophagales</taxon>
        <taxon>Hymenobacteraceae</taxon>
        <taxon>Hymenobacter</taxon>
    </lineage>
</organism>
<dbReference type="AlphaFoldDB" id="A0A4Z0MU29"/>
<proteinExistence type="predicted"/>
<dbReference type="Proteomes" id="UP000298284">
    <property type="component" value="Unassembled WGS sequence"/>
</dbReference>
<sequence length="155" mass="17375">MHLDNQPIDRPVHAVVDQELPAALWQDMATAESSSKELGKRDKLAVKIVSTATKLRPLFELLERIQPHLENDSVFSSRREKINAQVAIVRAQLKSEQPKHKAIADAFHTIGEFVREEAKEVTKDEVKESAKRFVLATVKNAPSIISAAQQARALY</sequence>
<accession>A0A4Z0MU29</accession>